<protein>
    <submittedName>
        <fullName evidence="1">Uncharacterized protein</fullName>
    </submittedName>
</protein>
<sequence>MKTFGLRPMAETSLASREKELWLSKNCASSDAYANLEAFADDVHDIVAREENRKFLLERKIVGSEDEGALGRNEVVGEDDDVKLVQPSAKVNILDNKNVEEPPAKRQRSKVTPSALEDVIPRSSLWTKRSALVRLRLAELHARRKVKSRRKMQEVSNNAECSKAM</sequence>
<evidence type="ECO:0000313" key="1">
    <source>
        <dbReference type="EMBL" id="OAE29767.1"/>
    </source>
</evidence>
<dbReference type="Proteomes" id="UP000077202">
    <property type="component" value="Unassembled WGS sequence"/>
</dbReference>
<evidence type="ECO:0000313" key="2">
    <source>
        <dbReference type="Proteomes" id="UP000077202"/>
    </source>
</evidence>
<name>A0A176W9K3_MARPO</name>
<comment type="caution">
    <text evidence="1">The sequence shown here is derived from an EMBL/GenBank/DDBJ whole genome shotgun (WGS) entry which is preliminary data.</text>
</comment>
<organism evidence="1 2">
    <name type="scientific">Marchantia polymorpha subsp. ruderalis</name>
    <dbReference type="NCBI Taxonomy" id="1480154"/>
    <lineage>
        <taxon>Eukaryota</taxon>
        <taxon>Viridiplantae</taxon>
        <taxon>Streptophyta</taxon>
        <taxon>Embryophyta</taxon>
        <taxon>Marchantiophyta</taxon>
        <taxon>Marchantiopsida</taxon>
        <taxon>Marchantiidae</taxon>
        <taxon>Marchantiales</taxon>
        <taxon>Marchantiaceae</taxon>
        <taxon>Marchantia</taxon>
    </lineage>
</organism>
<dbReference type="EMBL" id="LVLJ01001429">
    <property type="protein sequence ID" value="OAE29767.1"/>
    <property type="molecule type" value="Genomic_DNA"/>
</dbReference>
<gene>
    <name evidence="1" type="ORF">AXG93_810s1080</name>
</gene>
<proteinExistence type="predicted"/>
<accession>A0A176W9K3</accession>
<keyword evidence="2" id="KW-1185">Reference proteome</keyword>
<dbReference type="AlphaFoldDB" id="A0A176W9K3"/>
<reference evidence="1" key="1">
    <citation type="submission" date="2016-03" db="EMBL/GenBank/DDBJ databases">
        <title>Mechanisms controlling the formation of the plant cell surface in tip-growing cells are functionally conserved among land plants.</title>
        <authorList>
            <person name="Honkanen S."/>
            <person name="Jones V.A."/>
            <person name="Morieri G."/>
            <person name="Champion C."/>
            <person name="Hetherington A.J."/>
            <person name="Kelly S."/>
            <person name="Saint-Marcoux D."/>
            <person name="Proust H."/>
            <person name="Prescott H."/>
            <person name="Dolan L."/>
        </authorList>
    </citation>
    <scope>NUCLEOTIDE SEQUENCE [LARGE SCALE GENOMIC DNA]</scope>
    <source>
        <tissue evidence="1">Whole gametophyte</tissue>
    </source>
</reference>